<gene>
    <name evidence="2" type="ORF">TIS948_LOCUS11034</name>
</gene>
<protein>
    <recommendedName>
        <fullName evidence="4">Replication-associated protein</fullName>
    </recommendedName>
</protein>
<dbReference type="AlphaFoldDB" id="A0A817PQ94"/>
<comment type="caution">
    <text evidence="2">The sequence shown here is derived from an EMBL/GenBank/DDBJ whole genome shotgun (WGS) entry which is preliminary data.</text>
</comment>
<dbReference type="EMBL" id="CAJNXB010001558">
    <property type="protein sequence ID" value="CAF3175260.1"/>
    <property type="molecule type" value="Genomic_DNA"/>
</dbReference>
<evidence type="ECO:0008006" key="4">
    <source>
        <dbReference type="Google" id="ProtNLM"/>
    </source>
</evidence>
<feature type="compositionally biased region" description="Polar residues" evidence="1">
    <location>
        <begin position="1"/>
        <end position="12"/>
    </location>
</feature>
<feature type="region of interest" description="Disordered" evidence="1">
    <location>
        <begin position="466"/>
        <end position="511"/>
    </location>
</feature>
<dbReference type="OrthoDB" id="10058753at2759"/>
<evidence type="ECO:0000256" key="1">
    <source>
        <dbReference type="SAM" id="MobiDB-lite"/>
    </source>
</evidence>
<evidence type="ECO:0000313" key="2">
    <source>
        <dbReference type="EMBL" id="CAF3175260.1"/>
    </source>
</evidence>
<name>A0A817PQ94_9BILA</name>
<feature type="compositionally biased region" description="Polar residues" evidence="1">
    <location>
        <begin position="494"/>
        <end position="504"/>
    </location>
</feature>
<dbReference type="Proteomes" id="UP000663825">
    <property type="component" value="Unassembled WGS sequence"/>
</dbReference>
<reference evidence="2" key="1">
    <citation type="submission" date="2021-02" db="EMBL/GenBank/DDBJ databases">
        <authorList>
            <person name="Nowell W R."/>
        </authorList>
    </citation>
    <scope>NUCLEOTIDE SEQUENCE</scope>
</reference>
<feature type="region of interest" description="Disordered" evidence="1">
    <location>
        <begin position="1"/>
        <end position="23"/>
    </location>
</feature>
<accession>A0A817PQ94</accession>
<proteinExistence type="predicted"/>
<evidence type="ECO:0000313" key="3">
    <source>
        <dbReference type="Proteomes" id="UP000663825"/>
    </source>
</evidence>
<sequence length="511" mass="58663">MASNTTDHTQSIMGADSSSDSDSDFLLDLDYVSTSTPKGFNTSNDASYSSSVTTTTITSEISRPSRPYPPTERHGLVDEHDKPFLEFGELEEETYKHVLQYLEVKKIPVRYVCVAREIVTKDTMPRIHIQVVFHGKPAVNAQFMDRFLNCQCEYHVTKHANAWNEYMKQGFSCIEHGLYKGSDKKGFKLWPNSPTTKKGACLTDDIAAEAFKLSKKNVPVALKMLVEKVPRESLTRLRGMRTNLEIYYDQNKVEELRSIARVKNYCWPDSFPDVTPDLANDMNKYLVKEFTRKPPPRPQCLILIGKTGTRKTSFALSLPGIPNYYRGVWSIVYWDNDASCMIFDDIPWRSFDKKGYPSKKDLLTGQLEVCVSDKYCKNRKIVVNNPAIVFLNHADAQPLLNPRTKGERDDFEFWQERAIICVLVYHLEPSEHFYNPKPKTPSPENKIHTVDGIPLFDEFRRVWRERQQQQTVPPAPAPPPPPPPTSIIVQPQPENQLRRQSVSSEEYPYEL</sequence>
<feature type="compositionally biased region" description="Pro residues" evidence="1">
    <location>
        <begin position="473"/>
        <end position="485"/>
    </location>
</feature>
<organism evidence="2 3">
    <name type="scientific">Rotaria socialis</name>
    <dbReference type="NCBI Taxonomy" id="392032"/>
    <lineage>
        <taxon>Eukaryota</taxon>
        <taxon>Metazoa</taxon>
        <taxon>Spiralia</taxon>
        <taxon>Gnathifera</taxon>
        <taxon>Rotifera</taxon>
        <taxon>Eurotatoria</taxon>
        <taxon>Bdelloidea</taxon>
        <taxon>Philodinida</taxon>
        <taxon>Philodinidae</taxon>
        <taxon>Rotaria</taxon>
    </lineage>
</organism>
<feature type="compositionally biased region" description="Polar residues" evidence="1">
    <location>
        <begin position="35"/>
        <end position="46"/>
    </location>
</feature>
<feature type="region of interest" description="Disordered" evidence="1">
    <location>
        <begin position="35"/>
        <end position="75"/>
    </location>
</feature>
<feature type="compositionally biased region" description="Low complexity" evidence="1">
    <location>
        <begin position="47"/>
        <end position="65"/>
    </location>
</feature>